<evidence type="ECO:0000256" key="23">
    <source>
        <dbReference type="SAM" id="Phobius"/>
    </source>
</evidence>
<dbReference type="Gene3D" id="3.80.10.10">
    <property type="entry name" value="Ribonuclease Inhibitor"/>
    <property type="match status" value="4"/>
</dbReference>
<dbReference type="InterPro" id="IPR050647">
    <property type="entry name" value="Plant_LRR-RLKs"/>
</dbReference>
<dbReference type="FunFam" id="1.10.510.10:FF:000358">
    <property type="entry name" value="Putative leucine-rich repeat receptor-like serine/threonine-protein kinase"/>
    <property type="match status" value="1"/>
</dbReference>
<name>A0ABD1STL2_9LAMI</name>
<evidence type="ECO:0000256" key="16">
    <source>
        <dbReference type="ARBA" id="ARBA00022989"/>
    </source>
</evidence>
<keyword evidence="7" id="KW-0597">Phosphoprotein</keyword>
<dbReference type="SMART" id="SM00220">
    <property type="entry name" value="S_TKc"/>
    <property type="match status" value="1"/>
</dbReference>
<dbReference type="FunFam" id="3.80.10.10:FF:000041">
    <property type="entry name" value="LRR receptor-like serine/threonine-protein kinase ERECTA"/>
    <property type="match status" value="1"/>
</dbReference>
<dbReference type="Pfam" id="PF08263">
    <property type="entry name" value="LRRNT_2"/>
    <property type="match status" value="1"/>
</dbReference>
<dbReference type="InterPro" id="IPR000719">
    <property type="entry name" value="Prot_kinase_dom"/>
</dbReference>
<evidence type="ECO:0000256" key="13">
    <source>
        <dbReference type="ARBA" id="ARBA00022741"/>
    </source>
</evidence>
<keyword evidence="14" id="KW-0418">Kinase</keyword>
<comment type="similarity">
    <text evidence="3">Belongs to the protein kinase superfamily. Ser/Thr protein kinase family.</text>
</comment>
<dbReference type="InterPro" id="IPR001245">
    <property type="entry name" value="Ser-Thr/Tyr_kinase_cat_dom"/>
</dbReference>
<dbReference type="InterPro" id="IPR008271">
    <property type="entry name" value="Ser/Thr_kinase_AS"/>
</dbReference>
<feature type="binding site" evidence="22">
    <location>
        <position position="927"/>
    </location>
    <ligand>
        <name>ATP</name>
        <dbReference type="ChEBI" id="CHEBI:30616"/>
    </ligand>
</feature>
<evidence type="ECO:0000256" key="7">
    <source>
        <dbReference type="ARBA" id="ARBA00022553"/>
    </source>
</evidence>
<feature type="transmembrane region" description="Helical" evidence="23">
    <location>
        <begin position="831"/>
        <end position="853"/>
    </location>
</feature>
<dbReference type="SUPFAM" id="SSF56112">
    <property type="entry name" value="Protein kinase-like (PK-like)"/>
    <property type="match status" value="1"/>
</dbReference>
<keyword evidence="10 23" id="KW-0812">Transmembrane</keyword>
<evidence type="ECO:0000256" key="11">
    <source>
        <dbReference type="ARBA" id="ARBA00022729"/>
    </source>
</evidence>
<keyword evidence="6" id="KW-0723">Serine/threonine-protein kinase</keyword>
<dbReference type="GO" id="GO:0051707">
    <property type="term" value="P:response to other organism"/>
    <property type="evidence" value="ECO:0007669"/>
    <property type="project" value="UniProtKB-ARBA"/>
</dbReference>
<evidence type="ECO:0000256" key="15">
    <source>
        <dbReference type="ARBA" id="ARBA00022840"/>
    </source>
</evidence>
<keyword evidence="13 22" id="KW-0547">Nucleotide-binding</keyword>
<evidence type="ECO:0000259" key="25">
    <source>
        <dbReference type="PROSITE" id="PS50011"/>
    </source>
</evidence>
<evidence type="ECO:0000256" key="14">
    <source>
        <dbReference type="ARBA" id="ARBA00022777"/>
    </source>
</evidence>
<dbReference type="Pfam" id="PF13855">
    <property type="entry name" value="LRR_8"/>
    <property type="match status" value="3"/>
</dbReference>
<organism evidence="26 27">
    <name type="scientific">Abeliophyllum distichum</name>
    <dbReference type="NCBI Taxonomy" id="126358"/>
    <lineage>
        <taxon>Eukaryota</taxon>
        <taxon>Viridiplantae</taxon>
        <taxon>Streptophyta</taxon>
        <taxon>Embryophyta</taxon>
        <taxon>Tracheophyta</taxon>
        <taxon>Spermatophyta</taxon>
        <taxon>Magnoliopsida</taxon>
        <taxon>eudicotyledons</taxon>
        <taxon>Gunneridae</taxon>
        <taxon>Pentapetalae</taxon>
        <taxon>asterids</taxon>
        <taxon>lamiids</taxon>
        <taxon>Lamiales</taxon>
        <taxon>Oleaceae</taxon>
        <taxon>Forsythieae</taxon>
        <taxon>Abeliophyllum</taxon>
    </lineage>
</organism>
<evidence type="ECO:0000256" key="19">
    <source>
        <dbReference type="ARBA" id="ARBA00023180"/>
    </source>
</evidence>
<dbReference type="InterPro" id="IPR032675">
    <property type="entry name" value="LRR_dom_sf"/>
</dbReference>
<keyword evidence="16 23" id="KW-1133">Transmembrane helix</keyword>
<keyword evidence="12" id="KW-0677">Repeat</keyword>
<keyword evidence="27" id="KW-1185">Reference proteome</keyword>
<dbReference type="InterPro" id="IPR001611">
    <property type="entry name" value="Leu-rich_rpt"/>
</dbReference>
<protein>
    <recommendedName>
        <fullName evidence="4">non-specific serine/threonine protein kinase</fullName>
        <ecNumber evidence="4">2.7.11.1</ecNumber>
    </recommendedName>
</protein>
<dbReference type="EMBL" id="JBFOLK010000006">
    <property type="protein sequence ID" value="KAL2503504.1"/>
    <property type="molecule type" value="Genomic_DNA"/>
</dbReference>
<evidence type="ECO:0000256" key="6">
    <source>
        <dbReference type="ARBA" id="ARBA00022527"/>
    </source>
</evidence>
<evidence type="ECO:0000256" key="8">
    <source>
        <dbReference type="ARBA" id="ARBA00022614"/>
    </source>
</evidence>
<keyword evidence="15 22" id="KW-0067">ATP-binding</keyword>
<keyword evidence="11 24" id="KW-0732">Signal</keyword>
<dbReference type="InterPro" id="IPR013210">
    <property type="entry name" value="LRR_N_plant-typ"/>
</dbReference>
<evidence type="ECO:0000256" key="2">
    <source>
        <dbReference type="ARBA" id="ARBA00004479"/>
    </source>
</evidence>
<dbReference type="Pfam" id="PF00560">
    <property type="entry name" value="LRR_1"/>
    <property type="match status" value="9"/>
</dbReference>
<evidence type="ECO:0000256" key="3">
    <source>
        <dbReference type="ARBA" id="ARBA00008684"/>
    </source>
</evidence>
<dbReference type="AlphaFoldDB" id="A0ABD1STL2"/>
<dbReference type="InterPro" id="IPR011009">
    <property type="entry name" value="Kinase-like_dom_sf"/>
</dbReference>
<comment type="caution">
    <text evidence="26">The sequence shown here is derived from an EMBL/GenBank/DDBJ whole genome shotgun (WGS) entry which is preliminary data.</text>
</comment>
<dbReference type="Gene3D" id="1.10.510.10">
    <property type="entry name" value="Transferase(Phosphotransferase) domain 1"/>
    <property type="match status" value="1"/>
</dbReference>
<evidence type="ECO:0000256" key="18">
    <source>
        <dbReference type="ARBA" id="ARBA00023170"/>
    </source>
</evidence>
<feature type="signal peptide" evidence="24">
    <location>
        <begin position="1"/>
        <end position="20"/>
    </location>
</feature>
<dbReference type="EC" id="2.7.11.1" evidence="4"/>
<gene>
    <name evidence="26" type="ORF">Adt_19125</name>
</gene>
<dbReference type="FunFam" id="3.80.10.10:FF:000101">
    <property type="entry name" value="LRR receptor-like serine/threonine-protein kinase ERECTA"/>
    <property type="match status" value="1"/>
</dbReference>
<feature type="domain" description="Protein kinase" evidence="25">
    <location>
        <begin position="888"/>
        <end position="1175"/>
    </location>
</feature>
<evidence type="ECO:0000256" key="20">
    <source>
        <dbReference type="ARBA" id="ARBA00047899"/>
    </source>
</evidence>
<keyword evidence="17 23" id="KW-0472">Membrane</keyword>
<dbReference type="Gene3D" id="3.30.200.20">
    <property type="entry name" value="Phosphorylase Kinase, domain 1"/>
    <property type="match status" value="1"/>
</dbReference>
<evidence type="ECO:0000313" key="26">
    <source>
        <dbReference type="EMBL" id="KAL2503504.1"/>
    </source>
</evidence>
<evidence type="ECO:0000313" key="27">
    <source>
        <dbReference type="Proteomes" id="UP001604336"/>
    </source>
</evidence>
<dbReference type="PROSITE" id="PS50011">
    <property type="entry name" value="PROTEIN_KINASE_DOM"/>
    <property type="match status" value="1"/>
</dbReference>
<evidence type="ECO:0000256" key="24">
    <source>
        <dbReference type="SAM" id="SignalP"/>
    </source>
</evidence>
<keyword evidence="19" id="KW-0325">Glycoprotein</keyword>
<dbReference type="GO" id="GO:0005524">
    <property type="term" value="F:ATP binding"/>
    <property type="evidence" value="ECO:0007669"/>
    <property type="project" value="UniProtKB-UniRule"/>
</dbReference>
<feature type="chain" id="PRO_5044768698" description="non-specific serine/threonine protein kinase" evidence="24">
    <location>
        <begin position="21"/>
        <end position="1181"/>
    </location>
</feature>
<dbReference type="InterPro" id="IPR017441">
    <property type="entry name" value="Protein_kinase_ATP_BS"/>
</dbReference>
<dbReference type="PANTHER" id="PTHR48056">
    <property type="entry name" value="LRR RECEPTOR-LIKE SERINE/THREONINE-PROTEIN KINASE-RELATED"/>
    <property type="match status" value="1"/>
</dbReference>
<dbReference type="PROSITE" id="PS00108">
    <property type="entry name" value="PROTEIN_KINASE_ST"/>
    <property type="match status" value="1"/>
</dbReference>
<dbReference type="Pfam" id="PF07714">
    <property type="entry name" value="PK_Tyr_Ser-Thr"/>
    <property type="match status" value="1"/>
</dbReference>
<proteinExistence type="inferred from homology"/>
<comment type="catalytic activity">
    <reaction evidence="20">
        <text>L-threonyl-[protein] + ATP = O-phospho-L-threonyl-[protein] + ADP + H(+)</text>
        <dbReference type="Rhea" id="RHEA:46608"/>
        <dbReference type="Rhea" id="RHEA-COMP:11060"/>
        <dbReference type="Rhea" id="RHEA-COMP:11605"/>
        <dbReference type="ChEBI" id="CHEBI:15378"/>
        <dbReference type="ChEBI" id="CHEBI:30013"/>
        <dbReference type="ChEBI" id="CHEBI:30616"/>
        <dbReference type="ChEBI" id="CHEBI:61977"/>
        <dbReference type="ChEBI" id="CHEBI:456216"/>
        <dbReference type="EC" id="2.7.11.1"/>
    </reaction>
</comment>
<evidence type="ECO:0000256" key="9">
    <source>
        <dbReference type="ARBA" id="ARBA00022679"/>
    </source>
</evidence>
<dbReference type="SUPFAM" id="SSF52058">
    <property type="entry name" value="L domain-like"/>
    <property type="match status" value="2"/>
</dbReference>
<keyword evidence="18" id="KW-0675">Receptor</keyword>
<evidence type="ECO:0000256" key="12">
    <source>
        <dbReference type="ARBA" id="ARBA00022737"/>
    </source>
</evidence>
<dbReference type="PROSITE" id="PS00107">
    <property type="entry name" value="PROTEIN_KINASE_ATP"/>
    <property type="match status" value="1"/>
</dbReference>
<evidence type="ECO:0000256" key="1">
    <source>
        <dbReference type="ARBA" id="ARBA00004162"/>
    </source>
</evidence>
<comment type="subcellular location">
    <subcellularLocation>
        <location evidence="1">Cell membrane</location>
        <topology evidence="1">Single-pass membrane protein</topology>
    </subcellularLocation>
    <subcellularLocation>
        <location evidence="2">Membrane</location>
        <topology evidence="2">Single-pass type I membrane protein</topology>
    </subcellularLocation>
</comment>
<dbReference type="SMART" id="SM00365">
    <property type="entry name" value="LRR_SD22"/>
    <property type="match status" value="7"/>
</dbReference>
<evidence type="ECO:0000256" key="22">
    <source>
        <dbReference type="PROSITE-ProRule" id="PRU10141"/>
    </source>
</evidence>
<accession>A0ABD1STL2</accession>
<keyword evidence="5" id="KW-1003">Cell membrane</keyword>
<keyword evidence="9" id="KW-0808">Transferase</keyword>
<reference evidence="27" key="1">
    <citation type="submission" date="2024-07" db="EMBL/GenBank/DDBJ databases">
        <title>Two chromosome-level genome assemblies of Korean endemic species Abeliophyllum distichum and Forsythia ovata (Oleaceae).</title>
        <authorList>
            <person name="Jang H."/>
        </authorList>
    </citation>
    <scope>NUCLEOTIDE SEQUENCE [LARGE SCALE GENOMIC DNA]</scope>
</reference>
<sequence length="1181" mass="131416">MENSCLLILAINCFFAVCSAQTDQEALVAFKSRITFDPQNILAKNWSTGASVCNWIGVSCGVQHNRVTALNLSNFELEGTVDPHLGNLTFLRSLDISFNRFRGVIPDELSRLSRLKEIILASNNFNGNVPSWFGNLPKLEHMLLNYNSFTGIIPEQIGNLTSLESLDLKHNKLTGTVPFSIFNISSLQIVEFTNNSLHGRLPAYICDNLPKLEALYLSLNQLSGKIPSNLYKCKALQHLSVSYNQFDGRIPREIGELTMLKRLYLGGNNFEGGIPGEIGNLTHLEILSIRDCSITPEIPSFVFNMSSLKLIDFANSTLSGSLPSDLHYSLHNLEQLFLQYNKLTGQIFSSILECKRLWVLNLENNHFTGGIPKQVGNLTSLEYLYLNNNNLTGELPAELGNLNLVEINLLGNDLFGSIPPSIFNISTMTMLQLSSNHFVGQLPSNIGLSLPNLQTIYIRNNHFRGVIPSSIANASKLTVISMNGNLLTGPVPDLGNLQLLQRLMIGGNNLTEESPNKELKFVSSLTNCRYLEIVEISLNQFIGILPASIGNLSSSLRMFRAFGCNIKGPIPSEIGNLSSLESIDLDSNKLTGFIPSTLGKLNLEAIYLEHNSLSGYIPPDLCQLSKLGDLYLNANMLNGTIPACLGELKSLRRVFLHSNRLTSMVPNFWSLSDIWGLNLSSNLLSGYIPSEIQNLKAIRFLDLSRNQFSGKIPSSIGNILSVVDLSLAHNQFQGLIPQSLGDLRGLENLDLSYNKFSGTIPKSLVALKDLQYFDVSHNRLQGEIPTGGCFENFTAQSFMQNDGLCGADRLRVPPCKTQTVQISRSKHVFRLLKYVVAPILSVILGAAIIFLLIRRQKLSKKPPHTEISLGAEWRRVSYQELVQATDDFSEINVLGSGSFGSVFKGTFSDGLFVAVKVFNSQLERAIKSFEVECEVLSTIRHRNLVRVISCCSNTDFKALVLEYIPNGSLEKWLYSHNYCLDMLQRLNIAIDVALALEYLHHDQEKPIVHCDLKPSNVLLDEDMTARVGDFGISKLFGEEEDEIQTNTLATIGYMAPDENLMPIEYGSEGKVSTCSDVYSYGIMLLEMFTRKKPTDEMFVEEMSLKQWVSEALQNSINEVLATGLLEREDEHLFTKEQCVTSIFVLAMECSKNSPEERINMKETVAKLQKIKATFLASTRLQ</sequence>
<dbReference type="SUPFAM" id="SSF52047">
    <property type="entry name" value="RNI-like"/>
    <property type="match status" value="1"/>
</dbReference>
<keyword evidence="8" id="KW-0433">Leucine-rich repeat</keyword>
<dbReference type="Proteomes" id="UP001604336">
    <property type="component" value="Unassembled WGS sequence"/>
</dbReference>
<evidence type="ECO:0000256" key="21">
    <source>
        <dbReference type="ARBA" id="ARBA00048679"/>
    </source>
</evidence>
<evidence type="ECO:0000256" key="5">
    <source>
        <dbReference type="ARBA" id="ARBA00022475"/>
    </source>
</evidence>
<dbReference type="GO" id="GO:0005886">
    <property type="term" value="C:plasma membrane"/>
    <property type="evidence" value="ECO:0007669"/>
    <property type="project" value="UniProtKB-SubCell"/>
</dbReference>
<evidence type="ECO:0000256" key="4">
    <source>
        <dbReference type="ARBA" id="ARBA00012513"/>
    </source>
</evidence>
<dbReference type="SMART" id="SM00369">
    <property type="entry name" value="LRR_TYP"/>
    <property type="match status" value="12"/>
</dbReference>
<dbReference type="GO" id="GO:0004674">
    <property type="term" value="F:protein serine/threonine kinase activity"/>
    <property type="evidence" value="ECO:0007669"/>
    <property type="project" value="UniProtKB-KW"/>
</dbReference>
<comment type="catalytic activity">
    <reaction evidence="21">
        <text>L-seryl-[protein] + ATP = O-phospho-L-seryl-[protein] + ADP + H(+)</text>
        <dbReference type="Rhea" id="RHEA:17989"/>
        <dbReference type="Rhea" id="RHEA-COMP:9863"/>
        <dbReference type="Rhea" id="RHEA-COMP:11604"/>
        <dbReference type="ChEBI" id="CHEBI:15378"/>
        <dbReference type="ChEBI" id="CHEBI:29999"/>
        <dbReference type="ChEBI" id="CHEBI:30616"/>
        <dbReference type="ChEBI" id="CHEBI:83421"/>
        <dbReference type="ChEBI" id="CHEBI:456216"/>
        <dbReference type="EC" id="2.7.11.1"/>
    </reaction>
</comment>
<dbReference type="GO" id="GO:0006952">
    <property type="term" value="P:defense response"/>
    <property type="evidence" value="ECO:0007669"/>
    <property type="project" value="UniProtKB-ARBA"/>
</dbReference>
<dbReference type="InterPro" id="IPR003591">
    <property type="entry name" value="Leu-rich_rpt_typical-subtyp"/>
</dbReference>
<evidence type="ECO:0000256" key="17">
    <source>
        <dbReference type="ARBA" id="ARBA00023136"/>
    </source>
</evidence>
<dbReference type="PANTHER" id="PTHR48056:SF73">
    <property type="entry name" value="LRR RECEPTOR-LIKE SERINE_THREONINE-PROTEIN KINASE EFR"/>
    <property type="match status" value="1"/>
</dbReference>
<dbReference type="FunFam" id="3.80.10.10:FF:000095">
    <property type="entry name" value="LRR receptor-like serine/threonine-protein kinase GSO1"/>
    <property type="match status" value="2"/>
</dbReference>
<evidence type="ECO:0000256" key="10">
    <source>
        <dbReference type="ARBA" id="ARBA00022692"/>
    </source>
</evidence>
<dbReference type="FunFam" id="3.30.200.20:FF:000661">
    <property type="entry name" value="Serine-threonine protein kinase plant-type"/>
    <property type="match status" value="1"/>
</dbReference>